<dbReference type="AlphaFoldDB" id="A0A0F9IUB2"/>
<sequence>MGFLKKFGVLLVKVIGVVTGFGPLLGAAIPGEKDDRLIGKVKDTLQEVADLVLITEGMFAGIAGATGLEKLNAASPFVAQIIQRAEFMVDKEIMDEDKFAEAIRTITGGFADLLNSLKDKNTEIKKLN</sequence>
<dbReference type="EMBL" id="LAZR01019945">
    <property type="protein sequence ID" value="KKL90687.1"/>
    <property type="molecule type" value="Genomic_DNA"/>
</dbReference>
<gene>
    <name evidence="1" type="ORF">LCGC14_1902210</name>
</gene>
<organism evidence="1">
    <name type="scientific">marine sediment metagenome</name>
    <dbReference type="NCBI Taxonomy" id="412755"/>
    <lineage>
        <taxon>unclassified sequences</taxon>
        <taxon>metagenomes</taxon>
        <taxon>ecological metagenomes</taxon>
    </lineage>
</organism>
<comment type="caution">
    <text evidence="1">The sequence shown here is derived from an EMBL/GenBank/DDBJ whole genome shotgun (WGS) entry which is preliminary data.</text>
</comment>
<reference evidence="1" key="1">
    <citation type="journal article" date="2015" name="Nature">
        <title>Complex archaea that bridge the gap between prokaryotes and eukaryotes.</title>
        <authorList>
            <person name="Spang A."/>
            <person name="Saw J.H."/>
            <person name="Jorgensen S.L."/>
            <person name="Zaremba-Niedzwiedzka K."/>
            <person name="Martijn J."/>
            <person name="Lind A.E."/>
            <person name="van Eijk R."/>
            <person name="Schleper C."/>
            <person name="Guy L."/>
            <person name="Ettema T.J."/>
        </authorList>
    </citation>
    <scope>NUCLEOTIDE SEQUENCE</scope>
</reference>
<accession>A0A0F9IUB2</accession>
<evidence type="ECO:0000313" key="1">
    <source>
        <dbReference type="EMBL" id="KKL90687.1"/>
    </source>
</evidence>
<proteinExistence type="predicted"/>
<protein>
    <submittedName>
        <fullName evidence="1">Uncharacterized protein</fullName>
    </submittedName>
</protein>
<name>A0A0F9IUB2_9ZZZZ</name>